<dbReference type="AlphaFoldDB" id="A0A834CBZ2"/>
<proteinExistence type="predicted"/>
<protein>
    <submittedName>
        <fullName evidence="2">Uncharacterized protein</fullName>
    </submittedName>
</protein>
<organism evidence="2 3">
    <name type="scientific">Oryzias melastigma</name>
    <name type="common">Marine medaka</name>
    <dbReference type="NCBI Taxonomy" id="30732"/>
    <lineage>
        <taxon>Eukaryota</taxon>
        <taxon>Metazoa</taxon>
        <taxon>Chordata</taxon>
        <taxon>Craniata</taxon>
        <taxon>Vertebrata</taxon>
        <taxon>Euteleostomi</taxon>
        <taxon>Actinopterygii</taxon>
        <taxon>Neopterygii</taxon>
        <taxon>Teleostei</taxon>
        <taxon>Neoteleostei</taxon>
        <taxon>Acanthomorphata</taxon>
        <taxon>Ovalentaria</taxon>
        <taxon>Atherinomorphae</taxon>
        <taxon>Beloniformes</taxon>
        <taxon>Adrianichthyidae</taxon>
        <taxon>Oryziinae</taxon>
        <taxon>Oryzias</taxon>
    </lineage>
</organism>
<reference evidence="2" key="1">
    <citation type="journal article" name="BMC Genomics">
        <title>Long-read sequencing and de novo genome assembly of marine medaka (Oryzias melastigma).</title>
        <authorList>
            <person name="Liang P."/>
            <person name="Saqib H.S.A."/>
            <person name="Ni X."/>
            <person name="Shen Y."/>
        </authorList>
    </citation>
    <scope>NUCLEOTIDE SEQUENCE</scope>
    <source>
        <strain evidence="2">Bigg-433</strain>
    </source>
</reference>
<dbReference type="EMBL" id="WKFB01000415">
    <property type="protein sequence ID" value="KAF6723776.1"/>
    <property type="molecule type" value="Genomic_DNA"/>
</dbReference>
<accession>A0A834CBZ2</accession>
<feature type="region of interest" description="Disordered" evidence="1">
    <location>
        <begin position="1"/>
        <end position="34"/>
    </location>
</feature>
<comment type="caution">
    <text evidence="2">The sequence shown here is derived from an EMBL/GenBank/DDBJ whole genome shotgun (WGS) entry which is preliminary data.</text>
</comment>
<name>A0A834CBZ2_ORYME</name>
<evidence type="ECO:0000313" key="3">
    <source>
        <dbReference type="Proteomes" id="UP000646548"/>
    </source>
</evidence>
<dbReference type="Proteomes" id="UP000646548">
    <property type="component" value="Unassembled WGS sequence"/>
</dbReference>
<gene>
    <name evidence="2" type="ORF">FQA47_019432</name>
</gene>
<evidence type="ECO:0000256" key="1">
    <source>
        <dbReference type="SAM" id="MobiDB-lite"/>
    </source>
</evidence>
<evidence type="ECO:0000313" key="2">
    <source>
        <dbReference type="EMBL" id="KAF6723776.1"/>
    </source>
</evidence>
<sequence>MSRNAGRKAPVLPGPVREAGSRDLPPPPRLEPRCKFEPREARGFVVTRQYADTGRPAGEDCRRHFQTRYVNLYSE</sequence>